<dbReference type="InterPro" id="IPR013320">
    <property type="entry name" value="ConA-like_dom_sf"/>
</dbReference>
<feature type="non-terminal residue" evidence="2">
    <location>
        <position position="1"/>
    </location>
</feature>
<accession>X1BBS5</accession>
<evidence type="ECO:0000313" key="2">
    <source>
        <dbReference type="EMBL" id="GAG93389.1"/>
    </source>
</evidence>
<reference evidence="2" key="1">
    <citation type="journal article" date="2014" name="Front. Microbiol.">
        <title>High frequency of phylogenetically diverse reductive dehalogenase-homologous genes in deep subseafloor sedimentary metagenomes.</title>
        <authorList>
            <person name="Kawai M."/>
            <person name="Futagami T."/>
            <person name="Toyoda A."/>
            <person name="Takaki Y."/>
            <person name="Nishi S."/>
            <person name="Hori S."/>
            <person name="Arai W."/>
            <person name="Tsubouchi T."/>
            <person name="Morono Y."/>
            <person name="Uchiyama I."/>
            <person name="Ito T."/>
            <person name="Fujiyama A."/>
            <person name="Inagaki F."/>
            <person name="Takami H."/>
        </authorList>
    </citation>
    <scope>NUCLEOTIDE SEQUENCE</scope>
    <source>
        <strain evidence="2">Expedition CK06-06</strain>
    </source>
</reference>
<dbReference type="SUPFAM" id="SSF49899">
    <property type="entry name" value="Concanavalin A-like lectins/glucanases"/>
    <property type="match status" value="1"/>
</dbReference>
<organism evidence="2">
    <name type="scientific">marine sediment metagenome</name>
    <dbReference type="NCBI Taxonomy" id="412755"/>
    <lineage>
        <taxon>unclassified sequences</taxon>
        <taxon>metagenomes</taxon>
        <taxon>ecological metagenomes</taxon>
    </lineage>
</organism>
<gene>
    <name evidence="2" type="ORF">S01H4_46732</name>
</gene>
<protein>
    <recommendedName>
        <fullName evidence="3">LamG-like jellyroll fold domain-containing protein</fullName>
    </recommendedName>
</protein>
<feature type="region of interest" description="Disordered" evidence="1">
    <location>
        <begin position="1"/>
        <end position="21"/>
    </location>
</feature>
<name>X1BBS5_9ZZZZ</name>
<comment type="caution">
    <text evidence="2">The sequence shown here is derived from an EMBL/GenBank/DDBJ whole genome shotgun (WGS) entry which is preliminary data.</text>
</comment>
<dbReference type="EMBL" id="BART01026149">
    <property type="protein sequence ID" value="GAG93389.1"/>
    <property type="molecule type" value="Genomic_DNA"/>
</dbReference>
<evidence type="ECO:0008006" key="3">
    <source>
        <dbReference type="Google" id="ProtNLM"/>
    </source>
</evidence>
<dbReference type="Gene3D" id="2.60.120.200">
    <property type="match status" value="1"/>
</dbReference>
<evidence type="ECO:0000256" key="1">
    <source>
        <dbReference type="SAM" id="MobiDB-lite"/>
    </source>
</evidence>
<sequence length="72" mass="8589">PQHYRNGVPLDMTYSTGGMPDPDTANRDLVIGGRFTKDQDWYKGKVWRLRVWGRALTAEDWMSIYELERHWF</sequence>
<dbReference type="AlphaFoldDB" id="X1BBS5"/>
<proteinExistence type="predicted"/>